<evidence type="ECO:0000313" key="3">
    <source>
        <dbReference type="Proteomes" id="UP001552594"/>
    </source>
</evidence>
<dbReference type="Proteomes" id="UP001552594">
    <property type="component" value="Unassembled WGS sequence"/>
</dbReference>
<proteinExistence type="predicted"/>
<evidence type="ECO:0000313" key="2">
    <source>
        <dbReference type="EMBL" id="MEV5510733.1"/>
    </source>
</evidence>
<evidence type="ECO:0000256" key="1">
    <source>
        <dbReference type="SAM" id="MobiDB-lite"/>
    </source>
</evidence>
<feature type="region of interest" description="Disordered" evidence="1">
    <location>
        <begin position="1"/>
        <end position="25"/>
    </location>
</feature>
<feature type="compositionally biased region" description="Low complexity" evidence="1">
    <location>
        <begin position="83"/>
        <end position="100"/>
    </location>
</feature>
<feature type="compositionally biased region" description="Low complexity" evidence="1">
    <location>
        <begin position="160"/>
        <end position="184"/>
    </location>
</feature>
<feature type="compositionally biased region" description="Low complexity" evidence="1">
    <location>
        <begin position="143"/>
        <end position="152"/>
    </location>
</feature>
<protein>
    <submittedName>
        <fullName evidence="2">Uncharacterized protein</fullName>
    </submittedName>
</protein>
<reference evidence="2 3" key="1">
    <citation type="submission" date="2024-06" db="EMBL/GenBank/DDBJ databases">
        <title>The Natural Products Discovery Center: Release of the First 8490 Sequenced Strains for Exploring Actinobacteria Biosynthetic Diversity.</title>
        <authorList>
            <person name="Kalkreuter E."/>
            <person name="Kautsar S.A."/>
            <person name="Yang D."/>
            <person name="Bader C.D."/>
            <person name="Teijaro C.N."/>
            <person name="Fluegel L."/>
            <person name="Davis C.M."/>
            <person name="Simpson J.R."/>
            <person name="Lauterbach L."/>
            <person name="Steele A.D."/>
            <person name="Gui C."/>
            <person name="Meng S."/>
            <person name="Li G."/>
            <person name="Viehrig K."/>
            <person name="Ye F."/>
            <person name="Su P."/>
            <person name="Kiefer A.F."/>
            <person name="Nichols A."/>
            <person name="Cepeda A.J."/>
            <person name="Yan W."/>
            <person name="Fan B."/>
            <person name="Jiang Y."/>
            <person name="Adhikari A."/>
            <person name="Zheng C.-J."/>
            <person name="Schuster L."/>
            <person name="Cowan T.M."/>
            <person name="Smanski M.J."/>
            <person name="Chevrette M.G."/>
            <person name="De Carvalho L.P.S."/>
            <person name="Shen B."/>
        </authorList>
    </citation>
    <scope>NUCLEOTIDE SEQUENCE [LARGE SCALE GENOMIC DNA]</scope>
    <source>
        <strain evidence="2 3">NPDC052347</strain>
    </source>
</reference>
<feature type="compositionally biased region" description="Low complexity" evidence="1">
    <location>
        <begin position="212"/>
        <end position="255"/>
    </location>
</feature>
<dbReference type="RefSeq" id="WP_109283327.1">
    <property type="nucleotide sequence ID" value="NZ_JBFAUK010000039.1"/>
</dbReference>
<keyword evidence="3" id="KW-1185">Reference proteome</keyword>
<sequence>MPSEDEQQDARTGGRHAGPRRPLKPLLAKLHMPAGKAVALAAMPGAVLMGMGFTPTLAQAKPTDPPNPFGDALCATAPDKTPDPSATPSGSPSATPGQSATPRESAEPSRTPEPSPTATTDEGKDARPSPSPSHTPQRHDGKTPAPDRTPAATPTPTPTPTAKGPVGLPLPSLPGLPTLLPLPGQETSAKPTDRATAPTSAPAPGESPSPSGPAAQKPRPTAEPSRTPAAPSESPSASASPSPSASPGESASPTPDATKTPKPCPSATAKANGSQFPDQPWYLETTKLTLTWLTYQGIVDVTTVGGQHKKALKFTASAIDIHNLHQIVNGKGFEYHVTGYGDTPTFRGGQVTLYTEELKGKLLGLDTPLTRVDYSPSSPPPLIPGLPLPIPIWFTDVKLRQSGQFGGNLTVPNMHVYLTPGTYS</sequence>
<gene>
    <name evidence="2" type="ORF">AB0L16_30645</name>
</gene>
<name>A0ABV3K6G2_STRON</name>
<feature type="compositionally biased region" description="Basic residues" evidence="1">
    <location>
        <begin position="13"/>
        <end position="23"/>
    </location>
</feature>
<comment type="caution">
    <text evidence="2">The sequence shown here is derived from an EMBL/GenBank/DDBJ whole genome shotgun (WGS) entry which is preliminary data.</text>
</comment>
<accession>A0ABV3K6G2</accession>
<feature type="compositionally biased region" description="Low complexity" evidence="1">
    <location>
        <begin position="195"/>
        <end position="204"/>
    </location>
</feature>
<organism evidence="2 3">
    <name type="scientific">Streptomyces orinoci</name>
    <name type="common">Streptoverticillium orinoci</name>
    <dbReference type="NCBI Taxonomy" id="67339"/>
    <lineage>
        <taxon>Bacteria</taxon>
        <taxon>Bacillati</taxon>
        <taxon>Actinomycetota</taxon>
        <taxon>Actinomycetes</taxon>
        <taxon>Kitasatosporales</taxon>
        <taxon>Streptomycetaceae</taxon>
        <taxon>Streptomyces</taxon>
    </lineage>
</organism>
<dbReference type="EMBL" id="JBFAUK010000039">
    <property type="protein sequence ID" value="MEV5510733.1"/>
    <property type="molecule type" value="Genomic_DNA"/>
</dbReference>
<feature type="region of interest" description="Disordered" evidence="1">
    <location>
        <begin position="56"/>
        <end position="279"/>
    </location>
</feature>